<sequence>MNYKQKKFILTAVASSLILAGCGGSDSGDQQQIVDNTYQPPSVLNCDNFQATQMLAADEFTAEVTCVLSDTSARDLTASTFMMNIGNRSQSGTAKSYDVDTGIATFELSTFDDVGGEVAELCVTPKSNAGNHNQGTQACFVADSPVADFEAPFVASYQPLSNLVRIDNSVTAVYQVSDDANGEHAREVTSDLEWFLDDIAIEGEVAPTLLIDPTWVGQYLKYCVTPRTLETIGANTEGEVVCADAVEILPAYREETPEASAQVSFGGETIEDGQVNTVPVQTGEVLTATYVFEPGLDNEVGNGETSKEGSSPAYWQRVAAVSKTSSISTFTTNEPEVIKMCDFSDGKTSCDYTIEDSDLSYRVEFCVTPTTENETTGSQVCSGTDVFGIDISGEMEYLKQLTIDVYGYDLIDGANSAKWYVDVNHSVAADELRTLADNSTPTNSELLHAGREFEIAPVQGLRAAFLSKTVWEKAGVSSERRGGISDWSWDKFVSDDDPLGITSLTPDANDFIGKEVRVCLDIKDATSPTCLDMSEQVSVSDALEFTQAGVSSEVFRGIAPVKVLSIAKDDDYEFLHHRPLTLHEGNALTGTTYFSNVNGIEWAQFIQQTYASGSYDPTPAGHQEDALLSCLDLKSDGYDWSVPIFDATMSITPEANKTALNIYAKNTLVKSENGETLSNYDGIASLGFKVKPLTSTDESRLSAATGWPLVSNSDKEQSQTDLDNATKTRTFVAGYGSATLINKGFTVGQSWSSVDKSQDESGGEKYIWNGASSTKGSVPMMSCVTKISL</sequence>
<accession>A0A5N3SAI4</accession>
<protein>
    <recommendedName>
        <fullName evidence="4">Lipoprotein</fullName>
    </recommendedName>
</protein>
<keyword evidence="1" id="KW-0732">Signal</keyword>
<dbReference type="AlphaFoldDB" id="A0A5N3SAI4"/>
<name>A0A5N3SAI4_9VIBR</name>
<organism evidence="2 3">
    <name type="scientific">Vibrio fortis</name>
    <dbReference type="NCBI Taxonomy" id="212667"/>
    <lineage>
        <taxon>Bacteria</taxon>
        <taxon>Pseudomonadati</taxon>
        <taxon>Pseudomonadota</taxon>
        <taxon>Gammaproteobacteria</taxon>
        <taxon>Vibrionales</taxon>
        <taxon>Vibrionaceae</taxon>
        <taxon>Vibrio</taxon>
    </lineage>
</organism>
<proteinExistence type="predicted"/>
<dbReference type="RefSeq" id="WP_150894064.1">
    <property type="nucleotide sequence ID" value="NZ_VXDD01000001.1"/>
</dbReference>
<feature type="chain" id="PRO_5024443079" description="Lipoprotein" evidence="1">
    <location>
        <begin position="21"/>
        <end position="789"/>
    </location>
</feature>
<evidence type="ECO:0000256" key="1">
    <source>
        <dbReference type="SAM" id="SignalP"/>
    </source>
</evidence>
<dbReference type="PROSITE" id="PS51257">
    <property type="entry name" value="PROKAR_LIPOPROTEIN"/>
    <property type="match status" value="1"/>
</dbReference>
<evidence type="ECO:0008006" key="4">
    <source>
        <dbReference type="Google" id="ProtNLM"/>
    </source>
</evidence>
<evidence type="ECO:0000313" key="3">
    <source>
        <dbReference type="Proteomes" id="UP000326687"/>
    </source>
</evidence>
<dbReference type="EMBL" id="VXDD01000001">
    <property type="protein sequence ID" value="KAB0303292.1"/>
    <property type="molecule type" value="Genomic_DNA"/>
</dbReference>
<comment type="caution">
    <text evidence="2">The sequence shown here is derived from an EMBL/GenBank/DDBJ whole genome shotgun (WGS) entry which is preliminary data.</text>
</comment>
<gene>
    <name evidence="2" type="ORF">F2Z80_04645</name>
</gene>
<dbReference type="Proteomes" id="UP000326687">
    <property type="component" value="Unassembled WGS sequence"/>
</dbReference>
<evidence type="ECO:0000313" key="2">
    <source>
        <dbReference type="EMBL" id="KAB0303292.1"/>
    </source>
</evidence>
<feature type="signal peptide" evidence="1">
    <location>
        <begin position="1"/>
        <end position="20"/>
    </location>
</feature>
<reference evidence="2 3" key="1">
    <citation type="submission" date="2019-09" db="EMBL/GenBank/DDBJ databases">
        <title>Vibrio Fortis S7-72.</title>
        <authorList>
            <person name="Das S.K."/>
        </authorList>
    </citation>
    <scope>NUCLEOTIDE SEQUENCE [LARGE SCALE GENOMIC DNA]</scope>
    <source>
        <strain evidence="2 3">S7-72</strain>
    </source>
</reference>